<evidence type="ECO:0000256" key="8">
    <source>
        <dbReference type="ARBA" id="ARBA00022723"/>
    </source>
</evidence>
<dbReference type="GO" id="GO:0006813">
    <property type="term" value="P:potassium ion transport"/>
    <property type="evidence" value="ECO:0007669"/>
    <property type="project" value="UniProtKB-KW"/>
</dbReference>
<evidence type="ECO:0000256" key="9">
    <source>
        <dbReference type="ARBA" id="ARBA00022741"/>
    </source>
</evidence>
<evidence type="ECO:0000256" key="6">
    <source>
        <dbReference type="ARBA" id="ARBA00022553"/>
    </source>
</evidence>
<keyword evidence="3" id="KW-0813">Transport</keyword>
<keyword evidence="26" id="KW-1185">Reference proteome</keyword>
<keyword evidence="4" id="KW-1003">Cell membrane</keyword>
<dbReference type="Pfam" id="PF00122">
    <property type="entry name" value="E1-E2_ATPase"/>
    <property type="match status" value="1"/>
</dbReference>
<dbReference type="GO" id="GO:0005524">
    <property type="term" value="F:ATP binding"/>
    <property type="evidence" value="ECO:0007669"/>
    <property type="project" value="UniProtKB-KW"/>
</dbReference>
<evidence type="ECO:0000256" key="2">
    <source>
        <dbReference type="ARBA" id="ARBA00004651"/>
    </source>
</evidence>
<dbReference type="SUPFAM" id="SSF81660">
    <property type="entry name" value="Metal cation-transporting ATPase, ATP-binding domain N"/>
    <property type="match status" value="1"/>
</dbReference>
<reference evidence="25" key="1">
    <citation type="submission" date="2021-12" db="EMBL/GenBank/DDBJ databases">
        <title>Curvularia clavata genome.</title>
        <authorList>
            <person name="Cao Y."/>
        </authorList>
    </citation>
    <scope>NUCLEOTIDE SEQUENCE</scope>
    <source>
        <strain evidence="25">Yc1106</strain>
    </source>
</reference>
<comment type="similarity">
    <text evidence="19">Belongs to the cation transport ATPase (P-type) (TC 3.A.3) family. Type IID subfamily.</text>
</comment>
<evidence type="ECO:0000256" key="1">
    <source>
        <dbReference type="ARBA" id="ARBA00001946"/>
    </source>
</evidence>
<dbReference type="SUPFAM" id="SSF81653">
    <property type="entry name" value="Calcium ATPase, transduction domain A"/>
    <property type="match status" value="1"/>
</dbReference>
<evidence type="ECO:0000256" key="13">
    <source>
        <dbReference type="ARBA" id="ARBA00022967"/>
    </source>
</evidence>
<feature type="domain" description="Cation-transporting P-type ATPase N-terminal" evidence="24">
    <location>
        <begin position="236"/>
        <end position="310"/>
    </location>
</feature>
<dbReference type="FunFam" id="1.20.1110.10:FF:000015">
    <property type="entry name" value="Sodium ion P-type ATPase"/>
    <property type="match status" value="1"/>
</dbReference>
<evidence type="ECO:0000256" key="22">
    <source>
        <dbReference type="ARBA" id="ARBA00049499"/>
    </source>
</evidence>
<dbReference type="Gene3D" id="3.40.1110.10">
    <property type="entry name" value="Calcium-transporting ATPase, cytoplasmic domain N"/>
    <property type="match status" value="1"/>
</dbReference>
<evidence type="ECO:0000256" key="14">
    <source>
        <dbReference type="ARBA" id="ARBA00022989"/>
    </source>
</evidence>
<dbReference type="InterPro" id="IPR023299">
    <property type="entry name" value="ATPase_P-typ_cyto_dom_N"/>
</dbReference>
<feature type="transmembrane region" description="Helical" evidence="23">
    <location>
        <begin position="539"/>
        <end position="564"/>
    </location>
</feature>
<dbReference type="GO" id="GO:0016887">
    <property type="term" value="F:ATP hydrolysis activity"/>
    <property type="evidence" value="ECO:0007669"/>
    <property type="project" value="InterPro"/>
</dbReference>
<keyword evidence="14 23" id="KW-1133">Transmembrane helix</keyword>
<comment type="catalytic activity">
    <reaction evidence="22">
        <text>Na(+)(in) + ATP + H2O = Na(+)(out) + ADP + phosphate + H(+)</text>
        <dbReference type="Rhea" id="RHEA:14633"/>
        <dbReference type="ChEBI" id="CHEBI:15377"/>
        <dbReference type="ChEBI" id="CHEBI:15378"/>
        <dbReference type="ChEBI" id="CHEBI:29101"/>
        <dbReference type="ChEBI" id="CHEBI:30616"/>
        <dbReference type="ChEBI" id="CHEBI:43474"/>
        <dbReference type="ChEBI" id="CHEBI:456216"/>
        <dbReference type="EC" id="7.2.2.3"/>
    </reaction>
    <physiologicalReaction direction="left-to-right" evidence="22">
        <dbReference type="Rhea" id="RHEA:14634"/>
    </physiologicalReaction>
</comment>
<evidence type="ECO:0000313" key="26">
    <source>
        <dbReference type="Proteomes" id="UP001056012"/>
    </source>
</evidence>
<accession>A0A9Q8ZIC3</accession>
<dbReference type="Pfam" id="PF00689">
    <property type="entry name" value="Cation_ATPase_C"/>
    <property type="match status" value="1"/>
</dbReference>
<dbReference type="EC" id="7.2.2.3" evidence="20"/>
<dbReference type="NCBIfam" id="TIGR01523">
    <property type="entry name" value="ATPase-IID_K-Na"/>
    <property type="match status" value="1"/>
</dbReference>
<dbReference type="FunFam" id="1.20.1110.10:FF:000020">
    <property type="entry name" value="Sodium ion P-type ATPase"/>
    <property type="match status" value="1"/>
</dbReference>
<evidence type="ECO:0000256" key="19">
    <source>
        <dbReference type="ARBA" id="ARBA00035017"/>
    </source>
</evidence>
<keyword evidence="10" id="KW-0067">ATP-binding</keyword>
<evidence type="ECO:0000256" key="21">
    <source>
        <dbReference type="ARBA" id="ARBA00048599"/>
    </source>
</evidence>
<dbReference type="InterPro" id="IPR044492">
    <property type="entry name" value="P_typ_ATPase_HD_dom"/>
</dbReference>
<dbReference type="InterPro" id="IPR018303">
    <property type="entry name" value="ATPase_P-typ_P_site"/>
</dbReference>
<evidence type="ECO:0000256" key="3">
    <source>
        <dbReference type="ARBA" id="ARBA00022448"/>
    </source>
</evidence>
<comment type="cofactor">
    <cofactor evidence="1">
        <name>Mg(2+)</name>
        <dbReference type="ChEBI" id="CHEBI:18420"/>
    </cofactor>
</comment>
<comment type="catalytic activity">
    <reaction evidence="21">
        <text>K(+)(in) + ATP + H2O = K(+)(out) + ADP + phosphate + H(+)</text>
        <dbReference type="Rhea" id="RHEA:75815"/>
        <dbReference type="ChEBI" id="CHEBI:15377"/>
        <dbReference type="ChEBI" id="CHEBI:15378"/>
        <dbReference type="ChEBI" id="CHEBI:29103"/>
        <dbReference type="ChEBI" id="CHEBI:30616"/>
        <dbReference type="ChEBI" id="CHEBI:43474"/>
        <dbReference type="ChEBI" id="CHEBI:456216"/>
    </reaction>
</comment>
<dbReference type="PROSITE" id="PS00154">
    <property type="entry name" value="ATPASE_E1_E2"/>
    <property type="match status" value="1"/>
</dbReference>
<dbReference type="OrthoDB" id="3352408at2759"/>
<feature type="transmembrane region" description="Helical" evidence="23">
    <location>
        <begin position="285"/>
        <end position="308"/>
    </location>
</feature>
<dbReference type="FunFam" id="3.40.1110.10:FF:000039">
    <property type="entry name" value="Sodium P-type ATPase"/>
    <property type="match status" value="1"/>
</dbReference>
<evidence type="ECO:0000256" key="15">
    <source>
        <dbReference type="ARBA" id="ARBA00023053"/>
    </source>
</evidence>
<dbReference type="FunFam" id="3.40.50.1000:FF:000047">
    <property type="entry name" value="Sodium P-type ATPase"/>
    <property type="match status" value="1"/>
</dbReference>
<dbReference type="EMBL" id="CP089281">
    <property type="protein sequence ID" value="USP82725.1"/>
    <property type="molecule type" value="Genomic_DNA"/>
</dbReference>
<keyword evidence="12" id="KW-0630">Potassium</keyword>
<dbReference type="PANTHER" id="PTHR42861">
    <property type="entry name" value="CALCIUM-TRANSPORTING ATPASE"/>
    <property type="match status" value="1"/>
</dbReference>
<dbReference type="Proteomes" id="UP001056012">
    <property type="component" value="Chromosome 8"/>
</dbReference>
<keyword evidence="7 23" id="KW-0812">Transmembrane</keyword>
<evidence type="ECO:0000256" key="12">
    <source>
        <dbReference type="ARBA" id="ARBA00022958"/>
    </source>
</evidence>
<keyword evidence="15" id="KW-0915">Sodium</keyword>
<keyword evidence="16" id="KW-0406">Ion transport</keyword>
<dbReference type="InterPro" id="IPR023298">
    <property type="entry name" value="ATPase_P-typ_TM_dom_sf"/>
</dbReference>
<keyword evidence="5" id="KW-0633">Potassium transport</keyword>
<dbReference type="Gene3D" id="2.70.150.10">
    <property type="entry name" value="Calcium-transporting ATPase, cytoplasmic transduction domain A"/>
    <property type="match status" value="1"/>
</dbReference>
<keyword evidence="17 23" id="KW-0472">Membrane</keyword>
<dbReference type="SUPFAM" id="SSF56784">
    <property type="entry name" value="HAD-like"/>
    <property type="match status" value="1"/>
</dbReference>
<dbReference type="SFLD" id="SFLDF00027">
    <property type="entry name" value="p-type_atpase"/>
    <property type="match status" value="1"/>
</dbReference>
<proteinExistence type="inferred from homology"/>
<organism evidence="25 26">
    <name type="scientific">Curvularia clavata</name>
    <dbReference type="NCBI Taxonomy" id="95742"/>
    <lineage>
        <taxon>Eukaryota</taxon>
        <taxon>Fungi</taxon>
        <taxon>Dikarya</taxon>
        <taxon>Ascomycota</taxon>
        <taxon>Pezizomycotina</taxon>
        <taxon>Dothideomycetes</taxon>
        <taxon>Pleosporomycetidae</taxon>
        <taxon>Pleosporales</taxon>
        <taxon>Pleosporineae</taxon>
        <taxon>Pleosporaceae</taxon>
        <taxon>Curvularia</taxon>
    </lineage>
</organism>
<dbReference type="VEuPathDB" id="FungiDB:yc1106_09999"/>
<dbReference type="CDD" id="cd02086">
    <property type="entry name" value="P-type_ATPase_Na_ENA"/>
    <property type="match status" value="1"/>
</dbReference>
<evidence type="ECO:0000259" key="24">
    <source>
        <dbReference type="SMART" id="SM00831"/>
    </source>
</evidence>
<dbReference type="InterPro" id="IPR001757">
    <property type="entry name" value="P_typ_ATPase"/>
</dbReference>
<evidence type="ECO:0000256" key="7">
    <source>
        <dbReference type="ARBA" id="ARBA00022692"/>
    </source>
</evidence>
<evidence type="ECO:0000256" key="18">
    <source>
        <dbReference type="ARBA" id="ARBA00023201"/>
    </source>
</evidence>
<evidence type="ECO:0000256" key="5">
    <source>
        <dbReference type="ARBA" id="ARBA00022538"/>
    </source>
</evidence>
<dbReference type="InterPro" id="IPR008250">
    <property type="entry name" value="ATPase_P-typ_transduc_dom_A_sf"/>
</dbReference>
<name>A0A9Q8ZIC3_CURCL</name>
<keyword evidence="6" id="KW-0597">Phosphoprotein</keyword>
<keyword evidence="8" id="KW-0479">Metal-binding</keyword>
<dbReference type="Pfam" id="PF00690">
    <property type="entry name" value="Cation_ATPase_N"/>
    <property type="match status" value="1"/>
</dbReference>
<evidence type="ECO:0000256" key="20">
    <source>
        <dbReference type="ARBA" id="ARBA00035029"/>
    </source>
</evidence>
<feature type="transmembrane region" description="Helical" evidence="23">
    <location>
        <begin position="1085"/>
        <end position="1112"/>
    </location>
</feature>
<gene>
    <name evidence="25" type="ORF">yc1106_09999</name>
</gene>
<dbReference type="InterPro" id="IPR006068">
    <property type="entry name" value="ATPase_P-typ_cation-transptr_C"/>
</dbReference>
<keyword evidence="11" id="KW-0460">Magnesium</keyword>
<dbReference type="FunFam" id="2.70.150.10:FF:000160">
    <property type="entry name" value="Sarcoplasmic/endoplasmic reticulum calcium ATPase 1"/>
    <property type="match status" value="1"/>
</dbReference>
<evidence type="ECO:0000313" key="25">
    <source>
        <dbReference type="EMBL" id="USP82725.1"/>
    </source>
</evidence>
<dbReference type="InterPro" id="IPR059000">
    <property type="entry name" value="ATPase_P-type_domA"/>
</dbReference>
<dbReference type="SUPFAM" id="SSF81665">
    <property type="entry name" value="Calcium ATPase, transmembrane domain M"/>
    <property type="match status" value="1"/>
</dbReference>
<sequence length="1282" mass="141560">MSSSGPLQSNQSPSSGYDRDAVIASIKQYYQLLSKMVAIKPKHIAYAPEGGRSDEVISIKKLRRLGFNDRMIDFVRHVPYVTSADRPVFPSTQTINYYSNLFDYDDEEYELEDPHMVKMWPLPEERIPEGIIPLSRPLQGDPSATWWMLDTNNGELTAHSAFITRPPEEVPEDEEWRTARPVPATTYFNGLYEDLKYLNLLPVPFNPSLLVWEIWPTHALDEFQQWADANKPMSKPAHSLTLQEVINELKTDSWSGLDDAEAKRRTDEYGINELGEAESVSAVKIFVAQIANAMTLVLILAMAVSFAIKSWIEGGVVAFVIGLNIVVGFFQEWSAEKTMDSLRSLSSPTARLIRNGQQVTVPSAEVVPGDVIEVKVGDTIPADIRVFDAVNFETDEALLTGESLPVRKQEEATFDEKTGPGDRLNVAYSSSSVTKGRAKGVVFATGAYTEIGAIAAQLRETQSKVRPVKRKPNGKAKPHRYIEAYTLTTTDAIGRFLGLNVGTPLQKKLSKLAVLLFFIAVICAIIVLAANKFSNRQEVIIYAVATGLSMIPASLVVVLTITMAAGTKSMVQRHVIVRNLKSLEALGGVTDICSDKTGTLTQGKMIARGAWIPGVGTYTIEDSAAPQDPTAGNVRFGVAAPSEMNLKAGGDACGELVSVEKLEGHNHSSFGEFLKVASLANLAAVKQKDDGTWEAHGDPTEIAIQVFACRFGMNRLGLTKGDSPQWEDLVELPFDSDVKRMSVIMKHSSGTFSFTKGAVERVIQSCTTYLADGKEQSQPVTDEFRQEILSNMEALAGLGLRVLALASKRYPHEVEKGAEVERTTVESELVFRGLIGLYDPPRPESAVAVRQCHEAGIEVHMLTGDHPETAKAIAIEVGILPSSERYKKISGDIAQTLVMTAAQFDELSDDQIDEMSVLPLVVARCAPSTKVRMIEALHRRGRFCAMTGDGVNDSPSLKRADVGIAMGQAGSDVAKEASDIVLTDDNFASILAAIEEGRRIFDNIQKFVLHVLAENVAQAGTLLVGLAFKDNTGLSVFPLAPVQVVWIIMATSGLPDMGLGFERAVPDILQRPPQSLKTGIFTMEFLVDMVVYGLWITLLCLASFVLVVFGFGDGELGEGCNETYSEQCELVFRARACTFACLTWFALFLAWEMIDMRRSFFRMQPGSKRYFTQWIIDVWRNQFLFWAIIVGFVLLFPLIYIPVLNTVVFKHAPISWEWGIVFVETGIFFAGIEFWKWCKRVYFRRQAVKKGTGVVDKNMEIEDRVFGRYYSQDTTGTDGEKA</sequence>
<evidence type="ECO:0000256" key="11">
    <source>
        <dbReference type="ARBA" id="ARBA00022842"/>
    </source>
</evidence>
<dbReference type="GO" id="GO:0008554">
    <property type="term" value="F:P-type sodium transporter activity"/>
    <property type="evidence" value="ECO:0007669"/>
    <property type="project" value="UniProtKB-EC"/>
</dbReference>
<keyword evidence="9" id="KW-0547">Nucleotide-binding</keyword>
<comment type="subcellular location">
    <subcellularLocation>
        <location evidence="2">Cell membrane</location>
        <topology evidence="2">Multi-pass membrane protein</topology>
    </subcellularLocation>
</comment>
<feature type="transmembrane region" description="Helical" evidence="23">
    <location>
        <begin position="1132"/>
        <end position="1154"/>
    </location>
</feature>
<evidence type="ECO:0000256" key="10">
    <source>
        <dbReference type="ARBA" id="ARBA00022840"/>
    </source>
</evidence>
<evidence type="ECO:0000256" key="17">
    <source>
        <dbReference type="ARBA" id="ARBA00023136"/>
    </source>
</evidence>
<dbReference type="Pfam" id="PF13246">
    <property type="entry name" value="Cation_ATPase"/>
    <property type="match status" value="1"/>
</dbReference>
<dbReference type="GO" id="GO:0005886">
    <property type="term" value="C:plasma membrane"/>
    <property type="evidence" value="ECO:0007669"/>
    <property type="project" value="UniProtKB-SubCell"/>
</dbReference>
<keyword evidence="18" id="KW-0739">Sodium transport</keyword>
<protein>
    <recommendedName>
        <fullName evidence="20">P-type Na(+) transporter</fullName>
        <ecNumber evidence="20">7.2.2.3</ecNumber>
    </recommendedName>
</protein>
<evidence type="ECO:0000256" key="23">
    <source>
        <dbReference type="SAM" id="Phobius"/>
    </source>
</evidence>
<feature type="transmembrane region" description="Helical" evidence="23">
    <location>
        <begin position="1215"/>
        <end position="1235"/>
    </location>
</feature>
<dbReference type="SFLD" id="SFLDG00002">
    <property type="entry name" value="C1.7:_P-type_atpase_like"/>
    <property type="match status" value="1"/>
</dbReference>
<dbReference type="Gene3D" id="1.20.1110.10">
    <property type="entry name" value="Calcium-transporting ATPase, transmembrane domain"/>
    <property type="match status" value="2"/>
</dbReference>
<dbReference type="InterPro" id="IPR036412">
    <property type="entry name" value="HAD-like_sf"/>
</dbReference>
<evidence type="ECO:0000256" key="4">
    <source>
        <dbReference type="ARBA" id="ARBA00022475"/>
    </source>
</evidence>
<feature type="transmembrane region" description="Helical" evidence="23">
    <location>
        <begin position="1183"/>
        <end position="1203"/>
    </location>
</feature>
<dbReference type="SMART" id="SM00831">
    <property type="entry name" value="Cation_ATPase_N"/>
    <property type="match status" value="1"/>
</dbReference>
<dbReference type="NCBIfam" id="TIGR01494">
    <property type="entry name" value="ATPase_P-type"/>
    <property type="match status" value="3"/>
</dbReference>
<dbReference type="PRINTS" id="PR00119">
    <property type="entry name" value="CATATPASE"/>
</dbReference>
<evidence type="ECO:0000256" key="16">
    <source>
        <dbReference type="ARBA" id="ARBA00023065"/>
    </source>
</evidence>
<keyword evidence="13" id="KW-1278">Translocase</keyword>
<dbReference type="InterPro" id="IPR004014">
    <property type="entry name" value="ATPase_P-typ_cation-transptr_N"/>
</dbReference>
<dbReference type="InterPro" id="IPR006414">
    <property type="entry name" value="P-type_ATPase_IID"/>
</dbReference>
<feature type="transmembrane region" description="Helical" evidence="23">
    <location>
        <begin position="512"/>
        <end position="533"/>
    </location>
</feature>
<dbReference type="GO" id="GO:0046872">
    <property type="term" value="F:metal ion binding"/>
    <property type="evidence" value="ECO:0007669"/>
    <property type="project" value="UniProtKB-KW"/>
</dbReference>
<dbReference type="SFLD" id="SFLDS00003">
    <property type="entry name" value="Haloacid_Dehalogenase"/>
    <property type="match status" value="1"/>
</dbReference>
<feature type="transmembrane region" description="Helical" evidence="23">
    <location>
        <begin position="314"/>
        <end position="333"/>
    </location>
</feature>